<sequence>MKLILTQEVTGLGAPGDIVEVKDGYGRNYLVPRGLGIRWTRGAEKTVESIKAARASRAVRDHDHAAEIKAKLEASPVTVKVRAGEGGRMFGSVSVTEIATAVTDATGEAVDKRTIAVTNPIRSLGAHQVSVKLHDEVSATVALNVVKG</sequence>
<comment type="similarity">
    <text evidence="1 7">Belongs to the bacterial ribosomal protein bL9 family.</text>
</comment>
<reference evidence="9 10" key="1">
    <citation type="submission" date="2024-02" db="EMBL/GenBank/DDBJ databases">
        <title>Full genome sequence of Nocardioides kribbensis.</title>
        <authorList>
            <person name="Poletto B.L."/>
            <person name="Silva G."/>
            <person name="Galante D."/>
            <person name="Campos K.R."/>
            <person name="Santos M.B.N."/>
            <person name="Sacchi C.T."/>
        </authorList>
    </citation>
    <scope>NUCLEOTIDE SEQUENCE [LARGE SCALE GENOMIC DNA]</scope>
    <source>
        <strain evidence="9 10">O4R</strain>
    </source>
</reference>
<keyword evidence="5 7" id="KW-0687">Ribonucleoprotein</keyword>
<name>A0ABV1P1L7_9ACTN</name>
<dbReference type="SUPFAM" id="SSF55658">
    <property type="entry name" value="L9 N-domain-like"/>
    <property type="match status" value="1"/>
</dbReference>
<dbReference type="Gene3D" id="3.10.430.100">
    <property type="entry name" value="Ribosomal protein L9, C-terminal domain"/>
    <property type="match status" value="1"/>
</dbReference>
<comment type="function">
    <text evidence="7">Binds to the 23S rRNA.</text>
</comment>
<dbReference type="SUPFAM" id="SSF55653">
    <property type="entry name" value="Ribosomal protein L9 C-domain"/>
    <property type="match status" value="1"/>
</dbReference>
<evidence type="ECO:0000256" key="3">
    <source>
        <dbReference type="ARBA" id="ARBA00022884"/>
    </source>
</evidence>
<feature type="domain" description="Ribosomal protein L9" evidence="8">
    <location>
        <begin position="13"/>
        <end position="40"/>
    </location>
</feature>
<evidence type="ECO:0000256" key="1">
    <source>
        <dbReference type="ARBA" id="ARBA00010605"/>
    </source>
</evidence>
<dbReference type="NCBIfam" id="TIGR00158">
    <property type="entry name" value="L9"/>
    <property type="match status" value="1"/>
</dbReference>
<evidence type="ECO:0000256" key="4">
    <source>
        <dbReference type="ARBA" id="ARBA00022980"/>
    </source>
</evidence>
<dbReference type="InterPro" id="IPR036935">
    <property type="entry name" value="Ribosomal_bL9_N_sf"/>
</dbReference>
<dbReference type="InterPro" id="IPR036791">
    <property type="entry name" value="Ribosomal_bL9_C_sf"/>
</dbReference>
<keyword evidence="2 7" id="KW-0699">rRNA-binding</keyword>
<protein>
    <recommendedName>
        <fullName evidence="6 7">Large ribosomal subunit protein bL9</fullName>
    </recommendedName>
</protein>
<comment type="caution">
    <text evidence="9">The sequence shown here is derived from an EMBL/GenBank/DDBJ whole genome shotgun (WGS) entry which is preliminary data.</text>
</comment>
<dbReference type="Proteomes" id="UP001482520">
    <property type="component" value="Unassembled WGS sequence"/>
</dbReference>
<evidence type="ECO:0000256" key="6">
    <source>
        <dbReference type="ARBA" id="ARBA00035292"/>
    </source>
</evidence>
<dbReference type="InterPro" id="IPR000244">
    <property type="entry name" value="Ribosomal_bL9"/>
</dbReference>
<evidence type="ECO:0000256" key="2">
    <source>
        <dbReference type="ARBA" id="ARBA00022730"/>
    </source>
</evidence>
<proteinExistence type="inferred from homology"/>
<dbReference type="PANTHER" id="PTHR21368">
    <property type="entry name" value="50S RIBOSOMAL PROTEIN L9"/>
    <property type="match status" value="1"/>
</dbReference>
<dbReference type="InterPro" id="IPR020594">
    <property type="entry name" value="Ribosomal_bL9_bac/chp"/>
</dbReference>
<accession>A0ABV1P1L7</accession>
<dbReference type="InterPro" id="IPR020069">
    <property type="entry name" value="Ribosomal_bL9_C"/>
</dbReference>
<dbReference type="Gene3D" id="3.40.5.10">
    <property type="entry name" value="Ribosomal protein L9, N-terminal domain"/>
    <property type="match status" value="1"/>
</dbReference>
<evidence type="ECO:0000259" key="8">
    <source>
        <dbReference type="PROSITE" id="PS00651"/>
    </source>
</evidence>
<organism evidence="9 10">
    <name type="scientific">Nocardioides kribbensis</name>
    <dbReference type="NCBI Taxonomy" id="305517"/>
    <lineage>
        <taxon>Bacteria</taxon>
        <taxon>Bacillati</taxon>
        <taxon>Actinomycetota</taxon>
        <taxon>Actinomycetes</taxon>
        <taxon>Propionibacteriales</taxon>
        <taxon>Nocardioidaceae</taxon>
        <taxon>Nocardioides</taxon>
    </lineage>
</organism>
<dbReference type="Pfam" id="PF03948">
    <property type="entry name" value="Ribosomal_L9_C"/>
    <property type="match status" value="1"/>
</dbReference>
<dbReference type="InterPro" id="IPR020070">
    <property type="entry name" value="Ribosomal_bL9_N"/>
</dbReference>
<gene>
    <name evidence="7 9" type="primary">rplI</name>
    <name evidence="9" type="ORF">V6R90_15395</name>
</gene>
<keyword evidence="10" id="KW-1185">Reference proteome</keyword>
<dbReference type="PROSITE" id="PS00651">
    <property type="entry name" value="RIBOSOMAL_L9"/>
    <property type="match status" value="1"/>
</dbReference>
<dbReference type="InterPro" id="IPR009027">
    <property type="entry name" value="Ribosomal_bL9/RNase_H1_N"/>
</dbReference>
<dbReference type="EMBL" id="JBEGDP010000020">
    <property type="protein sequence ID" value="MEQ7848666.1"/>
    <property type="molecule type" value="Genomic_DNA"/>
</dbReference>
<evidence type="ECO:0000313" key="9">
    <source>
        <dbReference type="EMBL" id="MEQ7848666.1"/>
    </source>
</evidence>
<dbReference type="Pfam" id="PF01281">
    <property type="entry name" value="Ribosomal_L9_N"/>
    <property type="match status" value="1"/>
</dbReference>
<dbReference type="HAMAP" id="MF_00503">
    <property type="entry name" value="Ribosomal_bL9"/>
    <property type="match status" value="1"/>
</dbReference>
<dbReference type="RefSeq" id="WP_056865082.1">
    <property type="nucleotide sequence ID" value="NZ_JBEFCX010000204.1"/>
</dbReference>
<evidence type="ECO:0000256" key="7">
    <source>
        <dbReference type="HAMAP-Rule" id="MF_00503"/>
    </source>
</evidence>
<evidence type="ECO:0000256" key="5">
    <source>
        <dbReference type="ARBA" id="ARBA00023274"/>
    </source>
</evidence>
<dbReference type="GO" id="GO:0005840">
    <property type="term" value="C:ribosome"/>
    <property type="evidence" value="ECO:0007669"/>
    <property type="project" value="UniProtKB-KW"/>
</dbReference>
<keyword evidence="4 7" id="KW-0689">Ribosomal protein</keyword>
<keyword evidence="3 7" id="KW-0694">RNA-binding</keyword>
<evidence type="ECO:0000313" key="10">
    <source>
        <dbReference type="Proteomes" id="UP001482520"/>
    </source>
</evidence>